<evidence type="ECO:0000313" key="2">
    <source>
        <dbReference type="Proteomes" id="UP001165074"/>
    </source>
</evidence>
<protein>
    <submittedName>
        <fullName evidence="1">Uncharacterized protein</fullName>
    </submittedName>
</protein>
<reference evidence="1" key="1">
    <citation type="submission" date="2023-03" db="EMBL/GenBank/DDBJ databases">
        <title>Actinoallomurus iriomotensis NBRC 103684.</title>
        <authorList>
            <person name="Ichikawa N."/>
            <person name="Sato H."/>
            <person name="Tonouchi N."/>
        </authorList>
    </citation>
    <scope>NUCLEOTIDE SEQUENCE</scope>
    <source>
        <strain evidence="1">NBRC 103684</strain>
    </source>
</reference>
<comment type="caution">
    <text evidence="1">The sequence shown here is derived from an EMBL/GenBank/DDBJ whole genome shotgun (WGS) entry which is preliminary data.</text>
</comment>
<sequence length="57" mass="6280">MGRFAHREALGPCLPEEPTYGRVVGEQALAAGVRRHWVGSGLPKDDIMFCGYRRAGH</sequence>
<proteinExistence type="predicted"/>
<dbReference type="AlphaFoldDB" id="A0A9W6W4G1"/>
<accession>A0A9W6W4G1</accession>
<organism evidence="1 2">
    <name type="scientific">Actinoallomurus iriomotensis</name>
    <dbReference type="NCBI Taxonomy" id="478107"/>
    <lineage>
        <taxon>Bacteria</taxon>
        <taxon>Bacillati</taxon>
        <taxon>Actinomycetota</taxon>
        <taxon>Actinomycetes</taxon>
        <taxon>Streptosporangiales</taxon>
        <taxon>Thermomonosporaceae</taxon>
        <taxon>Actinoallomurus</taxon>
    </lineage>
</organism>
<name>A0A9W6W4G1_9ACTN</name>
<evidence type="ECO:0000313" key="1">
    <source>
        <dbReference type="EMBL" id="GLY90444.1"/>
    </source>
</evidence>
<gene>
    <name evidence="1" type="ORF">Airi02_083730</name>
</gene>
<keyword evidence="2" id="KW-1185">Reference proteome</keyword>
<dbReference type="Proteomes" id="UP001165074">
    <property type="component" value="Unassembled WGS sequence"/>
</dbReference>
<dbReference type="EMBL" id="BSTK01000016">
    <property type="protein sequence ID" value="GLY90444.1"/>
    <property type="molecule type" value="Genomic_DNA"/>
</dbReference>
<dbReference type="Gene3D" id="3.40.50.80">
    <property type="entry name" value="Nucleotide-binding domain of ferredoxin-NADP reductase (FNR) module"/>
    <property type="match status" value="1"/>
</dbReference>
<dbReference type="RefSeq" id="WP_285581368.1">
    <property type="nucleotide sequence ID" value="NZ_BSTK01000016.1"/>
</dbReference>
<dbReference type="InterPro" id="IPR039261">
    <property type="entry name" value="FNR_nucleotide-bd"/>
</dbReference>